<evidence type="ECO:0000259" key="2">
    <source>
        <dbReference type="Pfam" id="PF01370"/>
    </source>
</evidence>
<name>A0ABW1L0Y6_9PROT</name>
<keyword evidence="1" id="KW-0520">NAD</keyword>
<dbReference type="Pfam" id="PF01370">
    <property type="entry name" value="Epimerase"/>
    <property type="match status" value="1"/>
</dbReference>
<comment type="caution">
    <text evidence="3">The sequence shown here is derived from an EMBL/GenBank/DDBJ whole genome shotgun (WGS) entry which is preliminary data.</text>
</comment>
<gene>
    <name evidence="3" type="ORF">ACFMB1_12480</name>
</gene>
<evidence type="ECO:0000256" key="1">
    <source>
        <dbReference type="ARBA" id="ARBA00023027"/>
    </source>
</evidence>
<reference evidence="3 4" key="1">
    <citation type="submission" date="2024-09" db="EMBL/GenBank/DDBJ databases">
        <authorList>
            <person name="Zhang Z.-H."/>
        </authorList>
    </citation>
    <scope>NUCLEOTIDE SEQUENCE [LARGE SCALE GENOMIC DNA]</scope>
    <source>
        <strain evidence="3 4">HHTR114</strain>
    </source>
</reference>
<feature type="domain" description="NAD-dependent epimerase/dehydratase" evidence="2">
    <location>
        <begin position="17"/>
        <end position="264"/>
    </location>
</feature>
<dbReference type="PANTHER" id="PTHR43574">
    <property type="entry name" value="EPIMERASE-RELATED"/>
    <property type="match status" value="1"/>
</dbReference>
<sequence length="335" mass="37066">MPSYRLRANKGYSVKTVLITGAAGFIGFHTAARLAQSGWRVIGADNFNDYYDPALKRARVKELDNAAVIHEIDIADADAFSELVRDTAPEVIIHLAAQAGVRYSIDNPFAYARSNLTGHLSVLEACRHAKGLSHLIYASSSSVYGGNTKTPFSETDPVDAPVSLYAATKRADELMSSTYAHLYGIKQLGLRFFTVYGPWGRPDMAYWTFTDKILKGEPIPVYNHGDMRRDFTFVDDVTEAIERMAAKAPDFTGEDRPHRLYNIGNHTPVPLMDFIAALETALGKKAVIDMQPMQPGDVKETYADVTRLAADYGFNPATPIGDGLKRFADWRRAHP</sequence>
<dbReference type="Proteomes" id="UP001596116">
    <property type="component" value="Unassembled WGS sequence"/>
</dbReference>
<dbReference type="RefSeq" id="WP_379882409.1">
    <property type="nucleotide sequence ID" value="NZ_JBHPON010000002.1"/>
</dbReference>
<dbReference type="Gene3D" id="3.40.50.720">
    <property type="entry name" value="NAD(P)-binding Rossmann-like Domain"/>
    <property type="match status" value="1"/>
</dbReference>
<dbReference type="SUPFAM" id="SSF51735">
    <property type="entry name" value="NAD(P)-binding Rossmann-fold domains"/>
    <property type="match status" value="1"/>
</dbReference>
<protein>
    <submittedName>
        <fullName evidence="3">SDR family NAD(P)-dependent oxidoreductase</fullName>
    </submittedName>
</protein>
<accession>A0ABW1L0Y6</accession>
<proteinExistence type="predicted"/>
<organism evidence="3 4">
    <name type="scientific">Hyphococcus aureus</name>
    <dbReference type="NCBI Taxonomy" id="2666033"/>
    <lineage>
        <taxon>Bacteria</taxon>
        <taxon>Pseudomonadati</taxon>
        <taxon>Pseudomonadota</taxon>
        <taxon>Alphaproteobacteria</taxon>
        <taxon>Parvularculales</taxon>
        <taxon>Parvularculaceae</taxon>
        <taxon>Hyphococcus</taxon>
    </lineage>
</organism>
<dbReference type="EMBL" id="JBHPON010000002">
    <property type="protein sequence ID" value="MFC6036363.1"/>
    <property type="molecule type" value="Genomic_DNA"/>
</dbReference>
<keyword evidence="4" id="KW-1185">Reference proteome</keyword>
<dbReference type="PRINTS" id="PR01713">
    <property type="entry name" value="NUCEPIMERASE"/>
</dbReference>
<evidence type="ECO:0000313" key="4">
    <source>
        <dbReference type="Proteomes" id="UP001596116"/>
    </source>
</evidence>
<dbReference type="InterPro" id="IPR001509">
    <property type="entry name" value="Epimerase_deHydtase"/>
</dbReference>
<evidence type="ECO:0000313" key="3">
    <source>
        <dbReference type="EMBL" id="MFC6036363.1"/>
    </source>
</evidence>
<dbReference type="InterPro" id="IPR036291">
    <property type="entry name" value="NAD(P)-bd_dom_sf"/>
</dbReference>